<dbReference type="VEuPathDB" id="AmoebaDB:ACA1_066220"/>
<accession>L8GXS6</accession>
<name>L8GXS6_ACACF</name>
<sequence>MYGGGYAAQSPQMMTAMLQQQQMFQQQQQQQQMMQSFGQTGVAAYTPQQQQQMMIQQQALALQQQQRAQQQQTGYGQSKPAMHRPALAPPQPPAVARPPAIVAKPAVERSAAAHLNINGMLSDGTLSIKPFSVEHNVYFLKLGDTFYRAAPRIPLANPYDPEGPYNGLTEKPRHAVEWSEIREKLVAAETERGGGDRTAAETKIDTVFRPSVIAPTDRAILLNPLETIVAHNDEYASPASCMSRCLIQVRLTRSHGWGGQVTRPSLTITNLSHSSKCVIIVDRPIATIGFVATPFYDPGNRPAGRGRAQAEAEIQRYRTLWHPLFMIDDPPAELPAEAPPQSPQQQQQFAGYYQDATGVPYPYVQ</sequence>
<dbReference type="EMBL" id="KB007974">
    <property type="protein sequence ID" value="ELR17800.1"/>
    <property type="molecule type" value="Genomic_DNA"/>
</dbReference>
<dbReference type="AlphaFoldDB" id="L8GXS6"/>
<dbReference type="STRING" id="1257118.L8GXS6"/>
<feature type="region of interest" description="Disordered" evidence="1">
    <location>
        <begin position="67"/>
        <end position="93"/>
    </location>
</feature>
<dbReference type="RefSeq" id="XP_004339813.1">
    <property type="nucleotide sequence ID" value="XM_004339765.1"/>
</dbReference>
<organism evidence="2 3">
    <name type="scientific">Acanthamoeba castellanii (strain ATCC 30010 / Neff)</name>
    <dbReference type="NCBI Taxonomy" id="1257118"/>
    <lineage>
        <taxon>Eukaryota</taxon>
        <taxon>Amoebozoa</taxon>
        <taxon>Discosea</taxon>
        <taxon>Longamoebia</taxon>
        <taxon>Centramoebida</taxon>
        <taxon>Acanthamoebidae</taxon>
        <taxon>Acanthamoeba</taxon>
    </lineage>
</organism>
<dbReference type="Proteomes" id="UP000011083">
    <property type="component" value="Unassembled WGS sequence"/>
</dbReference>
<gene>
    <name evidence="2" type="ORF">ACA1_066220</name>
</gene>
<evidence type="ECO:0000313" key="3">
    <source>
        <dbReference type="Proteomes" id="UP000011083"/>
    </source>
</evidence>
<dbReference type="KEGG" id="acan:ACA1_066220"/>
<feature type="region of interest" description="Disordered" evidence="1">
    <location>
        <begin position="330"/>
        <end position="351"/>
    </location>
</feature>
<proteinExistence type="predicted"/>
<evidence type="ECO:0000313" key="2">
    <source>
        <dbReference type="EMBL" id="ELR17800.1"/>
    </source>
</evidence>
<keyword evidence="3" id="KW-1185">Reference proteome</keyword>
<reference evidence="2 3" key="1">
    <citation type="journal article" date="2013" name="Genome Biol.">
        <title>Genome of Acanthamoeba castellanii highlights extensive lateral gene transfer and early evolution of tyrosine kinase signaling.</title>
        <authorList>
            <person name="Clarke M."/>
            <person name="Lohan A.J."/>
            <person name="Liu B."/>
            <person name="Lagkouvardos I."/>
            <person name="Roy S."/>
            <person name="Zafar N."/>
            <person name="Bertelli C."/>
            <person name="Schilde C."/>
            <person name="Kianianmomeni A."/>
            <person name="Burglin T.R."/>
            <person name="Frech C."/>
            <person name="Turcotte B."/>
            <person name="Kopec K.O."/>
            <person name="Synnott J.M."/>
            <person name="Choo C."/>
            <person name="Paponov I."/>
            <person name="Finkler A."/>
            <person name="Soon Heng Tan C."/>
            <person name="Hutchins A.P."/>
            <person name="Weinmeier T."/>
            <person name="Rattei T."/>
            <person name="Chu J.S."/>
            <person name="Gimenez G."/>
            <person name="Irimia M."/>
            <person name="Rigden D.J."/>
            <person name="Fitzpatrick D.A."/>
            <person name="Lorenzo-Morales J."/>
            <person name="Bateman A."/>
            <person name="Chiu C.H."/>
            <person name="Tang P."/>
            <person name="Hegemann P."/>
            <person name="Fromm H."/>
            <person name="Raoult D."/>
            <person name="Greub G."/>
            <person name="Miranda-Saavedra D."/>
            <person name="Chen N."/>
            <person name="Nash P."/>
            <person name="Ginger M.L."/>
            <person name="Horn M."/>
            <person name="Schaap P."/>
            <person name="Caler L."/>
            <person name="Loftus B."/>
        </authorList>
    </citation>
    <scope>NUCLEOTIDE SEQUENCE [LARGE SCALE GENOMIC DNA]</scope>
    <source>
        <strain evidence="2 3">Neff</strain>
    </source>
</reference>
<protein>
    <submittedName>
        <fullName evidence="2">Uncharacterized protein</fullName>
    </submittedName>
</protein>
<dbReference type="GeneID" id="14918107"/>
<evidence type="ECO:0000256" key="1">
    <source>
        <dbReference type="SAM" id="MobiDB-lite"/>
    </source>
</evidence>